<dbReference type="PANTHER" id="PTHR35336:SF5">
    <property type="entry name" value="ADENOSYLCOBINAMIDE AMIDOHYDROLASE"/>
    <property type="match status" value="1"/>
</dbReference>
<protein>
    <recommendedName>
        <fullName evidence="3">Adenosylcobinamide amidohydrolase</fullName>
    </recommendedName>
</protein>
<accession>B4S8D3</accession>
<dbReference type="InterPro" id="IPR052209">
    <property type="entry name" value="CbiZ"/>
</dbReference>
<dbReference type="InterPro" id="IPR002808">
    <property type="entry name" value="AdoCbi_amidolase"/>
</dbReference>
<organism evidence="1 2">
    <name type="scientific">Prosthecochloris aestuarii (strain DSM 271 / SK 413)</name>
    <dbReference type="NCBI Taxonomy" id="290512"/>
    <lineage>
        <taxon>Bacteria</taxon>
        <taxon>Pseudomonadati</taxon>
        <taxon>Chlorobiota</taxon>
        <taxon>Chlorobiia</taxon>
        <taxon>Chlorobiales</taxon>
        <taxon>Chlorobiaceae</taxon>
        <taxon>Prosthecochloris</taxon>
    </lineage>
</organism>
<dbReference type="eggNOG" id="COG1865">
    <property type="taxonomic scope" value="Bacteria"/>
</dbReference>
<dbReference type="PANTHER" id="PTHR35336">
    <property type="entry name" value="ADENOSYLCOBINAMIDE AMIDOHYDROLASE"/>
    <property type="match status" value="1"/>
</dbReference>
<dbReference type="STRING" id="290512.Paes_1295"/>
<dbReference type="Proteomes" id="UP000002725">
    <property type="component" value="Chromosome"/>
</dbReference>
<evidence type="ECO:0000313" key="1">
    <source>
        <dbReference type="EMBL" id="ACF46320.1"/>
    </source>
</evidence>
<dbReference type="EMBL" id="CP001108">
    <property type="protein sequence ID" value="ACF46320.1"/>
    <property type="molecule type" value="Genomic_DNA"/>
</dbReference>
<dbReference type="KEGG" id="paa:Paes_1295"/>
<reference evidence="1" key="1">
    <citation type="submission" date="2008-06" db="EMBL/GenBank/DDBJ databases">
        <title>Complete sequence of chromosome of Prosthecochloris aestuarii DSM 271.</title>
        <authorList>
            <consortium name="US DOE Joint Genome Institute"/>
            <person name="Lucas S."/>
            <person name="Copeland A."/>
            <person name="Lapidus A."/>
            <person name="Glavina del Rio T."/>
            <person name="Dalin E."/>
            <person name="Tice H."/>
            <person name="Bruce D."/>
            <person name="Goodwin L."/>
            <person name="Pitluck S."/>
            <person name="Schmutz J."/>
            <person name="Larimer F."/>
            <person name="Land M."/>
            <person name="Hauser L."/>
            <person name="Kyrpides N."/>
            <person name="Anderson I."/>
            <person name="Liu Z."/>
            <person name="Li T."/>
            <person name="Zhao F."/>
            <person name="Overmann J."/>
            <person name="Bryant D.A."/>
            <person name="Richardson P."/>
        </authorList>
    </citation>
    <scope>NUCLEOTIDE SEQUENCE [LARGE SCALE GENOMIC DNA]</scope>
    <source>
        <strain evidence="1">DSM 271</strain>
    </source>
</reference>
<evidence type="ECO:0000313" key="2">
    <source>
        <dbReference type="Proteomes" id="UP000002725"/>
    </source>
</evidence>
<proteinExistence type="predicted"/>
<dbReference type="AlphaFoldDB" id="B4S8D3"/>
<name>B4S8D3_PROA2</name>
<evidence type="ECO:0008006" key="3">
    <source>
        <dbReference type="Google" id="ProtNLM"/>
    </source>
</evidence>
<keyword evidence="2" id="KW-1185">Reference proteome</keyword>
<sequence>MLDERGEQKTEDAMKLGIYGNVEVHRVDKMLVVQFLKPHQVISTCRVHGGLHDGLECVFNHQSCEPAAHSRKELKTIISNPEEYLSGLCSRYALPLNSASLGTAANMNYASIETERFRGLEVTAICTGGVEGNAGRVGDPASVWEENGSFRPLDGTGREPAGTINTILVINRELSRGAMVRSIMTATEAKTAVLQELAVSSRYSDGLATGTGTDQIAVASALNGEQPLTSAGKHAKLGELIGRSVQQAIRKTLSLQNGLTPESQRSVLAHIRRFGATRDSMVDAITARLDDGTGGVFQRNFDGFDRDPMAVGAACALVHLRDKTAWGILPESCWKEQLVLYGALLAAAVAHRHEHCSRYAGQLEHEAAGTGNDEFLKFLFACCALGYSEKWKE</sequence>
<gene>
    <name evidence="1" type="ordered locus">Paes_1295</name>
</gene>
<dbReference type="HOGENOM" id="CLU_056334_0_0_10"/>
<dbReference type="Pfam" id="PF01955">
    <property type="entry name" value="CbiZ"/>
    <property type="match status" value="1"/>
</dbReference>